<reference evidence="12" key="1">
    <citation type="journal article" date="2014" name="Nat. Commun.">
        <title>The tobacco genome sequence and its comparison with those of tomato and potato.</title>
        <authorList>
            <person name="Sierro N."/>
            <person name="Battey J.N."/>
            <person name="Ouadi S."/>
            <person name="Bakaher N."/>
            <person name="Bovet L."/>
            <person name="Willig A."/>
            <person name="Goepfert S."/>
            <person name="Peitsch M.C."/>
            <person name="Ivanov N.V."/>
        </authorList>
    </citation>
    <scope>NUCLEOTIDE SEQUENCE [LARGE SCALE GENOMIC DNA]</scope>
</reference>
<dbReference type="Gene3D" id="3.10.20.90">
    <property type="entry name" value="Phosphatidylinositol 3-kinase Catalytic Subunit, Chain A, domain 1"/>
    <property type="match status" value="1"/>
</dbReference>
<evidence type="ECO:0000313" key="12">
    <source>
        <dbReference type="Proteomes" id="UP000790787"/>
    </source>
</evidence>
<dbReference type="InterPro" id="IPR000719">
    <property type="entry name" value="Prot_kinase_dom"/>
</dbReference>
<dbReference type="EC" id="2.7.11.1" evidence="1"/>
<keyword evidence="5 13" id="KW-0418">Kinase</keyword>
<feature type="region of interest" description="Disordered" evidence="10">
    <location>
        <begin position="329"/>
        <end position="368"/>
    </location>
</feature>
<dbReference type="PROSITE" id="PS00108">
    <property type="entry name" value="PROTEIN_KINASE_ST"/>
    <property type="match status" value="1"/>
</dbReference>
<comment type="catalytic activity">
    <reaction evidence="7">
        <text>L-threonyl-[protein] + ATP = O-phospho-L-threonyl-[protein] + ADP + H(+)</text>
        <dbReference type="Rhea" id="RHEA:46608"/>
        <dbReference type="Rhea" id="RHEA-COMP:11060"/>
        <dbReference type="Rhea" id="RHEA-COMP:11605"/>
        <dbReference type="ChEBI" id="CHEBI:15378"/>
        <dbReference type="ChEBI" id="CHEBI:30013"/>
        <dbReference type="ChEBI" id="CHEBI:30616"/>
        <dbReference type="ChEBI" id="CHEBI:61977"/>
        <dbReference type="ChEBI" id="CHEBI:456216"/>
        <dbReference type="EC" id="2.7.11.1"/>
    </reaction>
</comment>
<dbReference type="Proteomes" id="UP000790787">
    <property type="component" value="Chromosome 6"/>
</dbReference>
<dbReference type="InterPro" id="IPR050588">
    <property type="entry name" value="WNK_Ser-Thr_kinase"/>
</dbReference>
<feature type="compositionally biased region" description="Acidic residues" evidence="10">
    <location>
        <begin position="561"/>
        <end position="578"/>
    </location>
</feature>
<dbReference type="GO" id="GO:0004674">
    <property type="term" value="F:protein serine/threonine kinase activity"/>
    <property type="evidence" value="ECO:0000318"/>
    <property type="project" value="GO_Central"/>
</dbReference>
<dbReference type="GO" id="GO:0005524">
    <property type="term" value="F:ATP binding"/>
    <property type="evidence" value="ECO:0007669"/>
    <property type="project" value="UniProtKB-KW"/>
</dbReference>
<keyword evidence="9" id="KW-0175">Coiled coil</keyword>
<dbReference type="Pfam" id="PF12202">
    <property type="entry name" value="OSR1_C"/>
    <property type="match status" value="1"/>
</dbReference>
<feature type="compositionally biased region" description="Acidic residues" evidence="10">
    <location>
        <begin position="7"/>
        <end position="22"/>
    </location>
</feature>
<dbReference type="InterPro" id="IPR008271">
    <property type="entry name" value="Ser/Thr_kinase_AS"/>
</dbReference>
<keyword evidence="4" id="KW-0547">Nucleotide-binding</keyword>
<evidence type="ECO:0000256" key="9">
    <source>
        <dbReference type="SAM" id="Coils"/>
    </source>
</evidence>
<dbReference type="PANTHER" id="PTHR13902">
    <property type="entry name" value="SERINE/THREONINE-PROTEIN KINASE WNK WITH NO LYSINE -RELATED"/>
    <property type="match status" value="1"/>
</dbReference>
<dbReference type="RefSeq" id="XP_016478947.1">
    <property type="nucleotide sequence ID" value="XM_016623461.2"/>
</dbReference>
<keyword evidence="2" id="KW-0723">Serine/threonine-protein kinase</keyword>
<feature type="region of interest" description="Disordered" evidence="10">
    <location>
        <begin position="455"/>
        <end position="591"/>
    </location>
</feature>
<evidence type="ECO:0000259" key="11">
    <source>
        <dbReference type="PROSITE" id="PS50011"/>
    </source>
</evidence>
<keyword evidence="6" id="KW-0067">ATP-binding</keyword>
<feature type="compositionally biased region" description="Low complexity" evidence="10">
    <location>
        <begin position="509"/>
        <end position="521"/>
    </location>
</feature>
<feature type="compositionally biased region" description="Polar residues" evidence="10">
    <location>
        <begin position="472"/>
        <end position="493"/>
    </location>
</feature>
<dbReference type="GO" id="GO:0035556">
    <property type="term" value="P:intracellular signal transduction"/>
    <property type="evidence" value="ECO:0000318"/>
    <property type="project" value="GO_Central"/>
</dbReference>
<dbReference type="Gene3D" id="3.30.200.20">
    <property type="entry name" value="Phosphorylase Kinase, domain 1"/>
    <property type="match status" value="1"/>
</dbReference>
<dbReference type="InterPro" id="IPR024678">
    <property type="entry name" value="Kinase_OSR1/WNK_CCT"/>
</dbReference>
<evidence type="ECO:0000256" key="4">
    <source>
        <dbReference type="ARBA" id="ARBA00022741"/>
    </source>
</evidence>
<feature type="compositionally biased region" description="Polar residues" evidence="10">
    <location>
        <begin position="582"/>
        <end position="591"/>
    </location>
</feature>
<dbReference type="InterPro" id="IPR011009">
    <property type="entry name" value="Kinase-like_dom_sf"/>
</dbReference>
<evidence type="ECO:0000256" key="5">
    <source>
        <dbReference type="ARBA" id="ARBA00022777"/>
    </source>
</evidence>
<evidence type="ECO:0000256" key="8">
    <source>
        <dbReference type="ARBA" id="ARBA00048679"/>
    </source>
</evidence>
<evidence type="ECO:0000256" key="3">
    <source>
        <dbReference type="ARBA" id="ARBA00022679"/>
    </source>
</evidence>
<evidence type="ECO:0000256" key="1">
    <source>
        <dbReference type="ARBA" id="ARBA00012513"/>
    </source>
</evidence>
<dbReference type="PaxDb" id="4097-A0A1S4AQC3"/>
<gene>
    <name evidence="13" type="primary">LOC107800309</name>
</gene>
<protein>
    <recommendedName>
        <fullName evidence="1">non-specific serine/threonine protein kinase</fullName>
        <ecNumber evidence="1">2.7.11.1</ecNumber>
    </recommendedName>
</protein>
<dbReference type="OrthoDB" id="4062651at2759"/>
<dbReference type="KEGG" id="nta:107800309"/>
<evidence type="ECO:0000256" key="2">
    <source>
        <dbReference type="ARBA" id="ARBA00022527"/>
    </source>
</evidence>
<reference evidence="13" key="2">
    <citation type="submission" date="2025-08" db="UniProtKB">
        <authorList>
            <consortium name="RefSeq"/>
        </authorList>
    </citation>
    <scope>IDENTIFICATION</scope>
    <source>
        <tissue evidence="13">Leaf</tissue>
    </source>
</reference>
<name>A0A1S4AQC3_TOBAC</name>
<feature type="domain" description="Protein kinase" evidence="11">
    <location>
        <begin position="30"/>
        <end position="323"/>
    </location>
</feature>
<evidence type="ECO:0000256" key="10">
    <source>
        <dbReference type="SAM" id="MobiDB-lite"/>
    </source>
</evidence>
<evidence type="ECO:0000256" key="6">
    <source>
        <dbReference type="ARBA" id="ARBA00022840"/>
    </source>
</evidence>
<dbReference type="GO" id="GO:0005737">
    <property type="term" value="C:cytoplasm"/>
    <property type="evidence" value="ECO:0000318"/>
    <property type="project" value="GO_Central"/>
</dbReference>
<comment type="catalytic activity">
    <reaction evidence="8">
        <text>L-seryl-[protein] + ATP = O-phospho-L-seryl-[protein] + ADP + H(+)</text>
        <dbReference type="Rhea" id="RHEA:17989"/>
        <dbReference type="Rhea" id="RHEA-COMP:9863"/>
        <dbReference type="Rhea" id="RHEA-COMP:11604"/>
        <dbReference type="ChEBI" id="CHEBI:15378"/>
        <dbReference type="ChEBI" id="CHEBI:29999"/>
        <dbReference type="ChEBI" id="CHEBI:30616"/>
        <dbReference type="ChEBI" id="CHEBI:83421"/>
        <dbReference type="ChEBI" id="CHEBI:456216"/>
        <dbReference type="EC" id="2.7.11.1"/>
    </reaction>
</comment>
<dbReference type="Pfam" id="PF00069">
    <property type="entry name" value="Pkinase"/>
    <property type="match status" value="2"/>
</dbReference>
<dbReference type="PROSITE" id="PS50011">
    <property type="entry name" value="PROTEIN_KINASE_DOM"/>
    <property type="match status" value="1"/>
</dbReference>
<evidence type="ECO:0000313" key="13">
    <source>
        <dbReference type="RefSeq" id="XP_016478947.1"/>
    </source>
</evidence>
<organism evidence="12 13">
    <name type="scientific">Nicotiana tabacum</name>
    <name type="common">Common tobacco</name>
    <dbReference type="NCBI Taxonomy" id="4097"/>
    <lineage>
        <taxon>Eukaryota</taxon>
        <taxon>Viridiplantae</taxon>
        <taxon>Streptophyta</taxon>
        <taxon>Embryophyta</taxon>
        <taxon>Tracheophyta</taxon>
        <taxon>Spermatophyta</taxon>
        <taxon>Magnoliopsida</taxon>
        <taxon>eudicotyledons</taxon>
        <taxon>Gunneridae</taxon>
        <taxon>Pentapetalae</taxon>
        <taxon>asterids</taxon>
        <taxon>lamiids</taxon>
        <taxon>Solanales</taxon>
        <taxon>Solanaceae</taxon>
        <taxon>Nicotianoideae</taxon>
        <taxon>Nicotianeae</taxon>
        <taxon>Nicotiana</taxon>
    </lineage>
</organism>
<dbReference type="GeneID" id="107800309"/>
<dbReference type="SMART" id="SM00220">
    <property type="entry name" value="S_TKc"/>
    <property type="match status" value="1"/>
</dbReference>
<feature type="region of interest" description="Disordered" evidence="10">
    <location>
        <begin position="1"/>
        <end position="25"/>
    </location>
</feature>
<sequence>MHQDSASEQEPDDSESEPDFVELDPTGRYGRYKEVLGKGAFKKVYRAFDELEGIEVAWNQVKVADLLRNAVDLERLYSEVHLLKTLKHKNIIKYFNSWVDTKNENINIITEIFTSGTLRQYRKKHKKVDLRALKNWSRQILEGLSYLHRHDPPVIHRDLKCDNIFVNGNQGEVKIGDLGLAAILRKARSAHSVIGEVLVQFANFCIYPRLQLFVLFRWYLKRAILYLISGTPEFMAPELYEEEYNELVDIYAFGMCLLELVTFEYPYVECANAAQIYKKVTAGVKPASLAKVKDPRVKAFIEKCIAKVSERLPANELLMDPFLQSDEDSGSISRSLSSHPIHADKSDDQSDSGRSPKDPVAEGSRDFTVQGQRKDLNTIFLKLRITDSTGHIRNIHFPFDIEVDTANAVASEMVEELDLTDQDVSAIADMIDSEIRSYIPDWEPKECSSNHITDEVTLSEGSTSEAREVAPSESSTSGAREDVSPSTIDSTPSGGLVLERLPSGRKYWSDSPKATSSASSPLRPGPSNLSQADSPIAEGSWTDENEQSSVSRKEGSSSGDDAFEHEENETENDMDEEAGVFPNSNTGDKNQSADLISETECHSLEARNNHLSKNCSADIGEIVEKLEKLLEKQQKELDGLRAKHDLAISDFMNKLPSELHSRVRAICGHKLSPHRLHYERGCSITNSADPSPSFQIYSRMLKNIRASGNGYKQNSVAGSFLNGPIFRRCFSSVKGNISSGLGIAVILKEEAGE</sequence>
<dbReference type="AlphaFoldDB" id="A0A1S4AQC3"/>
<dbReference type="RefSeq" id="XP_016478947.1">
    <property type="nucleotide sequence ID" value="XM_016623461.1"/>
</dbReference>
<dbReference type="FunFam" id="3.10.20.90:FF:000252">
    <property type="entry name" value="Probable serine/threonine-protein kinase WNK3"/>
    <property type="match status" value="1"/>
</dbReference>
<proteinExistence type="predicted"/>
<evidence type="ECO:0000256" key="7">
    <source>
        <dbReference type="ARBA" id="ARBA00047899"/>
    </source>
</evidence>
<dbReference type="SUPFAM" id="SSF56112">
    <property type="entry name" value="Protein kinase-like (PK-like)"/>
    <property type="match status" value="1"/>
</dbReference>
<dbReference type="FunFam" id="3.30.200.20:FF:000075">
    <property type="entry name" value="Probable serine/threonine-protein kinase WNK1"/>
    <property type="match status" value="1"/>
</dbReference>
<accession>A0A1S4AQC3</accession>
<dbReference type="STRING" id="4097.A0A1S4AQC3"/>
<keyword evidence="12" id="KW-1185">Reference proteome</keyword>
<dbReference type="Gene3D" id="1.10.510.10">
    <property type="entry name" value="Transferase(Phosphotransferase) domain 1"/>
    <property type="match status" value="1"/>
</dbReference>
<keyword evidence="3" id="KW-0808">Transferase</keyword>
<feature type="compositionally biased region" description="Basic and acidic residues" evidence="10">
    <location>
        <begin position="354"/>
        <end position="365"/>
    </location>
</feature>
<feature type="coiled-coil region" evidence="9">
    <location>
        <begin position="616"/>
        <end position="650"/>
    </location>
</feature>
<dbReference type="CDD" id="cd13983">
    <property type="entry name" value="STKc_WNK"/>
    <property type="match status" value="1"/>
</dbReference>